<accession>A0A075MMN2</accession>
<dbReference type="KEGG" id="nev:NTE_00318"/>
<evidence type="ECO:0000313" key="1">
    <source>
        <dbReference type="EMBL" id="AIF82400.1"/>
    </source>
</evidence>
<dbReference type="Proteomes" id="UP000028194">
    <property type="component" value="Chromosome"/>
</dbReference>
<evidence type="ECO:0000313" key="2">
    <source>
        <dbReference type="Proteomes" id="UP000028194"/>
    </source>
</evidence>
<proteinExistence type="predicted"/>
<dbReference type="STRING" id="1459636.NTE_00318"/>
<dbReference type="HOGENOM" id="CLU_1987508_0_0_2"/>
<dbReference type="AlphaFoldDB" id="A0A075MMN2"/>
<evidence type="ECO:0008006" key="3">
    <source>
        <dbReference type="Google" id="ProtNLM"/>
    </source>
</evidence>
<reference evidence="1 2" key="1">
    <citation type="journal article" date="2014" name="PLoS ONE">
        <title>Genome Sequence of Candidatus Nitrososphaera evergladensis from Group I.1b Enriched from Everglades Soil Reveals Novel Genomic Features of the Ammonia-Oxidizing Archaea.</title>
        <authorList>
            <person name="Zhalnina K.V."/>
            <person name="Dias R."/>
            <person name="Leonard M.T."/>
            <person name="Dorr de Quadros P."/>
            <person name="Camargo F.A."/>
            <person name="Drew J.C."/>
            <person name="Farmerie W.G."/>
            <person name="Daroub S.H."/>
            <person name="Triplett E.W."/>
        </authorList>
    </citation>
    <scope>NUCLEOTIDE SEQUENCE [LARGE SCALE GENOMIC DNA]</scope>
    <source>
        <strain evidence="1 2">SR1</strain>
    </source>
</reference>
<dbReference type="GeneID" id="41596221"/>
<name>A0A075MMN2_9ARCH</name>
<gene>
    <name evidence="1" type="ORF">NTE_00318</name>
</gene>
<dbReference type="RefSeq" id="WP_148699389.1">
    <property type="nucleotide sequence ID" value="NZ_CP007174.1"/>
</dbReference>
<organism evidence="1 2">
    <name type="scientific">Candidatus Nitrososphaera evergladensis SR1</name>
    <dbReference type="NCBI Taxonomy" id="1459636"/>
    <lineage>
        <taxon>Archaea</taxon>
        <taxon>Nitrososphaerota</taxon>
        <taxon>Nitrososphaeria</taxon>
        <taxon>Nitrososphaerales</taxon>
        <taxon>Nitrososphaeraceae</taxon>
        <taxon>Nitrososphaera</taxon>
    </lineage>
</organism>
<sequence>MSKDVLLVLNDLLKKNVVSSDLLPDIISRYSELKASFDKNPYGEALKQVMNSVDRSFMSEEEMIPSSQILLLGVAINLVKMEKAQQSQRIDFFSFLPNAGMKKCSKCNVLNIQNARFCYSCGEHL</sequence>
<dbReference type="EMBL" id="CP007174">
    <property type="protein sequence ID" value="AIF82400.1"/>
    <property type="molecule type" value="Genomic_DNA"/>
</dbReference>
<keyword evidence="2" id="KW-1185">Reference proteome</keyword>
<protein>
    <recommendedName>
        <fullName evidence="3">Zinc-ribbon domain-containing protein</fullName>
    </recommendedName>
</protein>